<feature type="compositionally biased region" description="Basic and acidic residues" evidence="7">
    <location>
        <begin position="550"/>
        <end position="567"/>
    </location>
</feature>
<keyword evidence="13" id="KW-1185">Reference proteome</keyword>
<feature type="zinc finger region" description="C3H1-type" evidence="6">
    <location>
        <begin position="1449"/>
        <end position="1474"/>
    </location>
</feature>
<dbReference type="FunFam" id="3.90.70.200:FF:000002">
    <property type="entry name" value="Zinc finger CCCH domain-containing protein 19"/>
    <property type="match status" value="1"/>
</dbReference>
<keyword evidence="5" id="KW-0238">DNA-binding</keyword>
<evidence type="ECO:0000256" key="1">
    <source>
        <dbReference type="ARBA" id="ARBA00005803"/>
    </source>
</evidence>
<dbReference type="GO" id="GO:0003677">
    <property type="term" value="F:DNA binding"/>
    <property type="evidence" value="ECO:0007669"/>
    <property type="project" value="UniProtKB-KW"/>
</dbReference>
<dbReference type="CDD" id="cd00072">
    <property type="entry name" value="GYF"/>
    <property type="match status" value="1"/>
</dbReference>
<feature type="domain" description="GYF" evidence="9">
    <location>
        <begin position="695"/>
        <end position="749"/>
    </location>
</feature>
<dbReference type="Gene3D" id="1.10.245.10">
    <property type="entry name" value="SWIB/MDM2 domain"/>
    <property type="match status" value="1"/>
</dbReference>
<dbReference type="PROSITE" id="PS51925">
    <property type="entry name" value="SWIB_MDM2"/>
    <property type="match status" value="1"/>
</dbReference>
<name>A0A1R3L6M3_ASPOF</name>
<evidence type="ECO:0000256" key="6">
    <source>
        <dbReference type="PROSITE-ProRule" id="PRU00723"/>
    </source>
</evidence>
<feature type="region of interest" description="Disordered" evidence="7">
    <location>
        <begin position="1160"/>
        <end position="1199"/>
    </location>
</feature>
<dbReference type="Gene3D" id="3.30.40.10">
    <property type="entry name" value="Zinc/RING finger domain, C3HC4 (zinc finger)"/>
    <property type="match status" value="1"/>
</dbReference>
<dbReference type="PROSITE" id="PS01358">
    <property type="entry name" value="ZF_RANBP2_1"/>
    <property type="match status" value="1"/>
</dbReference>
<organism evidence="12 13">
    <name type="scientific">Asparagus officinalis</name>
    <name type="common">Garden asparagus</name>
    <dbReference type="NCBI Taxonomy" id="4686"/>
    <lineage>
        <taxon>Eukaryota</taxon>
        <taxon>Viridiplantae</taxon>
        <taxon>Streptophyta</taxon>
        <taxon>Embryophyta</taxon>
        <taxon>Tracheophyta</taxon>
        <taxon>Spermatophyta</taxon>
        <taxon>Magnoliopsida</taxon>
        <taxon>Liliopsida</taxon>
        <taxon>Asparagales</taxon>
        <taxon>Asparagaceae</taxon>
        <taxon>Asparagoideae</taxon>
        <taxon>Asparagus</taxon>
    </lineage>
</organism>
<dbReference type="PROSITE" id="PS50829">
    <property type="entry name" value="GYF"/>
    <property type="match status" value="1"/>
</dbReference>
<dbReference type="Gene3D" id="3.30.1490.40">
    <property type="match status" value="1"/>
</dbReference>
<dbReference type="InterPro" id="IPR003121">
    <property type="entry name" value="SWIB_MDM2_domain"/>
</dbReference>
<dbReference type="Pfam" id="PF02213">
    <property type="entry name" value="GYF"/>
    <property type="match status" value="1"/>
</dbReference>
<dbReference type="EMBL" id="KV863628">
    <property type="protein sequence ID" value="ONK55254.1"/>
    <property type="molecule type" value="Genomic_DNA"/>
</dbReference>
<feature type="domain" description="C3H1-type" evidence="8">
    <location>
        <begin position="1449"/>
        <end position="1474"/>
    </location>
</feature>
<dbReference type="InterPro" id="IPR019835">
    <property type="entry name" value="SWIB_domain"/>
</dbReference>
<dbReference type="InterPro" id="IPR000571">
    <property type="entry name" value="Znf_CCCH"/>
</dbReference>
<evidence type="ECO:0000256" key="5">
    <source>
        <dbReference type="ARBA" id="ARBA00023125"/>
    </source>
</evidence>
<dbReference type="CDD" id="cd10567">
    <property type="entry name" value="SWIB-MDM2_like"/>
    <property type="match status" value="1"/>
</dbReference>
<dbReference type="SMART" id="SM00719">
    <property type="entry name" value="Plus3"/>
    <property type="match status" value="1"/>
</dbReference>
<dbReference type="InterPro" id="IPR004343">
    <property type="entry name" value="Plus-3_dom"/>
</dbReference>
<dbReference type="SUPFAM" id="SSF55277">
    <property type="entry name" value="GYF domain"/>
    <property type="match status" value="1"/>
</dbReference>
<evidence type="ECO:0000313" key="12">
    <source>
        <dbReference type="EMBL" id="ONK55254.1"/>
    </source>
</evidence>
<dbReference type="Pfam" id="PF03126">
    <property type="entry name" value="Plus-3"/>
    <property type="match status" value="1"/>
</dbReference>
<feature type="non-terminal residue" evidence="12">
    <location>
        <position position="1"/>
    </location>
</feature>
<evidence type="ECO:0000256" key="7">
    <source>
        <dbReference type="SAM" id="MobiDB-lite"/>
    </source>
</evidence>
<evidence type="ECO:0000256" key="3">
    <source>
        <dbReference type="ARBA" id="ARBA00022771"/>
    </source>
</evidence>
<feature type="region of interest" description="Disordered" evidence="7">
    <location>
        <begin position="291"/>
        <end position="332"/>
    </location>
</feature>
<keyword evidence="4 6" id="KW-0862">Zinc</keyword>
<dbReference type="PROSITE" id="PS50103">
    <property type="entry name" value="ZF_C3H1"/>
    <property type="match status" value="1"/>
</dbReference>
<dbReference type="PROSITE" id="PS51360">
    <property type="entry name" value="PLUS3"/>
    <property type="match status" value="1"/>
</dbReference>
<feature type="region of interest" description="Disordered" evidence="7">
    <location>
        <begin position="130"/>
        <end position="175"/>
    </location>
</feature>
<dbReference type="Pfam" id="PF25980">
    <property type="entry name" value="NERD_plant"/>
    <property type="match status" value="1"/>
</dbReference>
<feature type="compositionally biased region" description="Polar residues" evidence="7">
    <location>
        <begin position="1329"/>
        <end position="1348"/>
    </location>
</feature>
<evidence type="ECO:0000259" key="10">
    <source>
        <dbReference type="PROSITE" id="PS51360"/>
    </source>
</evidence>
<evidence type="ECO:0008006" key="14">
    <source>
        <dbReference type="Google" id="ProtNLM"/>
    </source>
</evidence>
<feature type="compositionally biased region" description="Basic residues" evidence="7">
    <location>
        <begin position="162"/>
        <end position="175"/>
    </location>
</feature>
<dbReference type="Gramene" id="ONK55254">
    <property type="protein sequence ID" value="ONK55254"/>
    <property type="gene ID" value="A4U43_UnF5820"/>
</dbReference>
<dbReference type="PANTHER" id="PTHR46695">
    <property type="entry name" value="ZINC FINGER CCCH DOMAIN-CONTAINING PROTEIN 44-RELATED"/>
    <property type="match status" value="1"/>
</dbReference>
<dbReference type="InterPro" id="IPR035445">
    <property type="entry name" value="GYF-like_dom_sf"/>
</dbReference>
<keyword evidence="2 6" id="KW-0479">Metal-binding</keyword>
<dbReference type="PANTHER" id="PTHR46695:SF5">
    <property type="entry name" value="RNA POLYMERASE-ASSOCIATED PROTEIN RTF1 HOMOLOG"/>
    <property type="match status" value="1"/>
</dbReference>
<sequence>GCPKVYHAACINRDEAFFQTRGKWTCGWHICSECNKAAQYMCYTCTYSLCKGCIKKKGFVCVRGKKGFCEPCYDTVMSLELKGPSNEGKVAMDVHEKSSFECLLEYYWFDMKRRLSLTAEELQNARNSLKGSGSYARKDDSSSDELYNCNDEGEASSDSSSGRRRGGSSVRKKLRRRSRAIIAEEDHPVQQVGNIAASVSEDTEWASKELLELVAHMKGGDRSVLSQFDVQALLLEYIKQNNLRDPRRKSQIICDTRLENLFGKARVGHFEMLKLLESHFLIKDASQGVADDNEEAAPDSGQMDADVYGDGTTKGISDKRRRNRKKVEEREPQTNLDDYAAIDVHNISLIFLRRNLMEDLLDDVDKFTEKVIGSFVRIRISSAVQKQDMYRLVQVVGTSKAAEKYKTGRKNTDFILEILNLNKKEVITIDTVSNQDFTEEECKRLRQSIKCGLINRLTVGDIQEKAMVLQAVRVNDWLESEKQRIGHLRDRASETGRRKEYPQSDSVVILIELFVMLLVAIAIVTNICLSYTLSEKLQLLNSTEERNRRLNEVPKIHSDPKMDPDHESADEEESDDKKQDVFSRPRDSHFRKGKDLLSPGRGGAASSNWNGGRKGSSVVWDSSRNERVEGAQDKTEAQEKVVLRASNWEAGTDANGLEAAVWNNNQSEIGPGLSHGVTPETTSEAPLSEDTNETEKIWNYKDPAGKIQGPFSMVQLRKWNTTGYFPVDMKIWRASENEEDSVLLTDALSGRFDKDLPQWEPPQSNYCQPTTVVADQSSSGRENSHLTSVGNSPNQSIWTNIVDKERLNVDGLASQSVIGLVHRIEAANPREVSRMSLRGWDSSMDPNALPGQSQVHNDLRPISPFYGTPHGPASYQGTGVQEIGNAGGWNPNNPVVTQPTGHGYGQQHSNWGPSNRPSSTNQWGNGSSTLPIPTQPNGGIWTPQGTINMAASPTTPGVQMIGTGWGLPPPSIPSVHPMGSGWGATTIPSAVTPFQPMSIGWGNTPPTGINGGWHTHSTSMPNVENQMSGSNAAHIQRNSVDVPGGGWGSNSSLTLNVTNQIIGFTAPHVQRNQQSDASHVMQAPSAVFPVKGVISPSNPAVLGSSSSEQSRVVGKSQCFESDCPSPTPSNERQGLPVAQLDEVDNGKRWSEARALGMSDISSGLQSDAMKSRPSSLIKECDPLDNMSPIRETESKPTGCVENQDLDGEIHSPTPSRDGWEQSQALKPEPIMQKPEHVVTGDLEDDARRGSMWSLPSPTPASQPNWGIAAQDANFGIRSTAENLKTGWGTLAQVAGNMNHEVLEDANANPNCGWGSWQETIMTANPDGENGQNSGWGTANQGSGWGTEQDQGKQWHRGGHGRESRYESRHGSYSRHGCDSRHDSRYGGDLRHGSRSGGESKYDLNYEGDSRYGSRYGGDSRHGGGRSHKGDRMHHERGGRSRTPPRGGEGQGQGICKFHESGYCKKGASCNYVHT</sequence>
<proteinExistence type="inferred from homology"/>
<evidence type="ECO:0000259" key="8">
    <source>
        <dbReference type="PROSITE" id="PS50103"/>
    </source>
</evidence>
<dbReference type="InterPro" id="IPR036128">
    <property type="entry name" value="Plus3-like_sf"/>
</dbReference>
<dbReference type="SMART" id="SM00444">
    <property type="entry name" value="GYF"/>
    <property type="match status" value="1"/>
</dbReference>
<reference evidence="13" key="1">
    <citation type="journal article" date="2017" name="Nat. Commun.">
        <title>The asparagus genome sheds light on the origin and evolution of a young Y chromosome.</title>
        <authorList>
            <person name="Harkess A."/>
            <person name="Zhou J."/>
            <person name="Xu C."/>
            <person name="Bowers J.E."/>
            <person name="Van der Hulst R."/>
            <person name="Ayyampalayam S."/>
            <person name="Mercati F."/>
            <person name="Riccardi P."/>
            <person name="McKain M.R."/>
            <person name="Kakrana A."/>
            <person name="Tang H."/>
            <person name="Ray J."/>
            <person name="Groenendijk J."/>
            <person name="Arikit S."/>
            <person name="Mathioni S.M."/>
            <person name="Nakano M."/>
            <person name="Shan H."/>
            <person name="Telgmann-Rauber A."/>
            <person name="Kanno A."/>
            <person name="Yue Z."/>
            <person name="Chen H."/>
            <person name="Li W."/>
            <person name="Chen Y."/>
            <person name="Xu X."/>
            <person name="Zhang Y."/>
            <person name="Luo S."/>
            <person name="Chen H."/>
            <person name="Gao J."/>
            <person name="Mao Z."/>
            <person name="Pires J.C."/>
            <person name="Luo M."/>
            <person name="Kudrna D."/>
            <person name="Wing R.A."/>
            <person name="Meyers B.C."/>
            <person name="Yi K."/>
            <person name="Kong H."/>
            <person name="Lavrijsen P."/>
            <person name="Sunseri F."/>
            <person name="Falavigna A."/>
            <person name="Ye Y."/>
            <person name="Leebens-Mack J.H."/>
            <person name="Chen G."/>
        </authorList>
    </citation>
    <scope>NUCLEOTIDE SEQUENCE [LARGE SCALE GENOMIC DNA]</scope>
    <source>
        <strain evidence="13">cv. DH0086</strain>
    </source>
</reference>
<evidence type="ECO:0000256" key="2">
    <source>
        <dbReference type="ARBA" id="ARBA00022723"/>
    </source>
</evidence>
<dbReference type="OMA" id="WHICSEC"/>
<accession>A0A1R3L6M3</accession>
<dbReference type="SMART" id="SM00151">
    <property type="entry name" value="SWIB"/>
    <property type="match status" value="1"/>
</dbReference>
<dbReference type="Proteomes" id="UP000243459">
    <property type="component" value="Unassembled WGS sequence"/>
</dbReference>
<dbReference type="GO" id="GO:0008270">
    <property type="term" value="F:zinc ion binding"/>
    <property type="evidence" value="ECO:0007669"/>
    <property type="project" value="UniProtKB-KW"/>
</dbReference>
<evidence type="ECO:0000313" key="13">
    <source>
        <dbReference type="Proteomes" id="UP000243459"/>
    </source>
</evidence>
<feature type="domain" description="DM2" evidence="11">
    <location>
        <begin position="199"/>
        <end position="282"/>
    </location>
</feature>
<dbReference type="Pfam" id="PF02201">
    <property type="entry name" value="SWIB"/>
    <property type="match status" value="1"/>
</dbReference>
<protein>
    <recommendedName>
        <fullName evidence="14">Zinc finger CCCH domain-containing protein 19</fullName>
    </recommendedName>
</protein>
<feature type="compositionally biased region" description="Basic and acidic residues" evidence="7">
    <location>
        <begin position="1359"/>
        <end position="1438"/>
    </location>
</feature>
<gene>
    <name evidence="12" type="ORF">A4U43_UnF5820</name>
</gene>
<dbReference type="InterPro" id="IPR058668">
    <property type="entry name" value="NERD_dom"/>
</dbReference>
<feature type="region of interest" description="Disordered" evidence="7">
    <location>
        <begin position="904"/>
        <end position="936"/>
    </location>
</feature>
<feature type="region of interest" description="Disordered" evidence="7">
    <location>
        <begin position="1322"/>
        <end position="1454"/>
    </location>
</feature>
<keyword evidence="3 6" id="KW-0863">Zinc-finger</keyword>
<dbReference type="SUPFAM" id="SSF47592">
    <property type="entry name" value="SWIB/MDM2 domain"/>
    <property type="match status" value="1"/>
</dbReference>
<evidence type="ECO:0000259" key="11">
    <source>
        <dbReference type="PROSITE" id="PS51925"/>
    </source>
</evidence>
<evidence type="ECO:0000256" key="4">
    <source>
        <dbReference type="ARBA" id="ARBA00022833"/>
    </source>
</evidence>
<dbReference type="InterPro" id="IPR003169">
    <property type="entry name" value="GYF"/>
</dbReference>
<dbReference type="SUPFAM" id="SSF159042">
    <property type="entry name" value="Plus3-like"/>
    <property type="match status" value="1"/>
</dbReference>
<feature type="region of interest" description="Disordered" evidence="7">
    <location>
        <begin position="1113"/>
        <end position="1137"/>
    </location>
</feature>
<dbReference type="InterPro" id="IPR036885">
    <property type="entry name" value="SWIB_MDM2_dom_sf"/>
</dbReference>
<comment type="similarity">
    <text evidence="1">Belongs to the MDM2/MDM4 family.</text>
</comment>
<feature type="region of interest" description="Disordered" evidence="7">
    <location>
        <begin position="667"/>
        <end position="692"/>
    </location>
</feature>
<feature type="compositionally biased region" description="Basic and acidic residues" evidence="7">
    <location>
        <begin position="575"/>
        <end position="595"/>
    </location>
</feature>
<dbReference type="Gene3D" id="3.90.70.200">
    <property type="entry name" value="Plus-3 domain"/>
    <property type="match status" value="1"/>
</dbReference>
<dbReference type="FunFam" id="3.30.40.10:FF:000303">
    <property type="entry name" value="Zinc finger CCCH domain-containing protein 19"/>
    <property type="match status" value="1"/>
</dbReference>
<feature type="domain" description="Plus3" evidence="10">
    <location>
        <begin position="341"/>
        <end position="474"/>
    </location>
</feature>
<feature type="region of interest" description="Disordered" evidence="7">
    <location>
        <begin position="550"/>
        <end position="618"/>
    </location>
</feature>
<dbReference type="InterPro" id="IPR013083">
    <property type="entry name" value="Znf_RING/FYVE/PHD"/>
</dbReference>
<evidence type="ECO:0000259" key="9">
    <source>
        <dbReference type="PROSITE" id="PS50829"/>
    </source>
</evidence>
<dbReference type="InterPro" id="IPR001876">
    <property type="entry name" value="Znf_RanBP2"/>
</dbReference>